<evidence type="ECO:0000313" key="2">
    <source>
        <dbReference type="Proteomes" id="UP000092462"/>
    </source>
</evidence>
<dbReference type="EMBL" id="AJVK01018153">
    <property type="status" value="NOT_ANNOTATED_CDS"/>
    <property type="molecule type" value="Genomic_DNA"/>
</dbReference>
<dbReference type="InterPro" id="IPR007110">
    <property type="entry name" value="Ig-like_dom"/>
</dbReference>
<reference evidence="1" key="1">
    <citation type="submission" date="2022-08" db="UniProtKB">
        <authorList>
            <consortium name="EnsemblMetazoa"/>
        </authorList>
    </citation>
    <scope>IDENTIFICATION</scope>
    <source>
        <strain evidence="1">Israel</strain>
    </source>
</reference>
<dbReference type="SUPFAM" id="SSF48726">
    <property type="entry name" value="Immunoglobulin"/>
    <property type="match status" value="2"/>
</dbReference>
<protein>
    <submittedName>
        <fullName evidence="1">Uncharacterized protein</fullName>
    </submittedName>
</protein>
<dbReference type="Proteomes" id="UP000092462">
    <property type="component" value="Unassembled WGS sequence"/>
</dbReference>
<dbReference type="AlphaFoldDB" id="A0A1B0DPA3"/>
<accession>A0A1B0DPA3</accession>
<name>A0A1B0DPA3_PHLPP</name>
<keyword evidence="2" id="KW-1185">Reference proteome</keyword>
<dbReference type="PANTHER" id="PTHR21261">
    <property type="entry name" value="BEAT PROTEIN"/>
    <property type="match status" value="1"/>
</dbReference>
<dbReference type="EnsemblMetazoa" id="PPAI010339-RA">
    <property type="protein sequence ID" value="PPAI010339-PA"/>
    <property type="gene ID" value="PPAI010339"/>
</dbReference>
<dbReference type="VEuPathDB" id="VectorBase:PPAI010339"/>
<evidence type="ECO:0000313" key="1">
    <source>
        <dbReference type="EnsemblMetazoa" id="PPAI010339-PA"/>
    </source>
</evidence>
<organism evidence="1 2">
    <name type="scientific">Phlebotomus papatasi</name>
    <name type="common">Sandfly</name>
    <dbReference type="NCBI Taxonomy" id="29031"/>
    <lineage>
        <taxon>Eukaryota</taxon>
        <taxon>Metazoa</taxon>
        <taxon>Ecdysozoa</taxon>
        <taxon>Arthropoda</taxon>
        <taxon>Hexapoda</taxon>
        <taxon>Insecta</taxon>
        <taxon>Pterygota</taxon>
        <taxon>Neoptera</taxon>
        <taxon>Endopterygota</taxon>
        <taxon>Diptera</taxon>
        <taxon>Nematocera</taxon>
        <taxon>Psychodoidea</taxon>
        <taxon>Psychodidae</taxon>
        <taxon>Phlebotomus</taxon>
        <taxon>Phlebotomus</taxon>
    </lineage>
</organism>
<proteinExistence type="predicted"/>
<dbReference type="InterPro" id="IPR013783">
    <property type="entry name" value="Ig-like_fold"/>
</dbReference>
<dbReference type="PANTHER" id="PTHR21261:SF2">
    <property type="entry name" value="GH04238P-RELATED"/>
    <property type="match status" value="1"/>
</dbReference>
<dbReference type="InterPro" id="IPR036179">
    <property type="entry name" value="Ig-like_dom_sf"/>
</dbReference>
<dbReference type="Gene3D" id="2.60.40.10">
    <property type="entry name" value="Immunoglobulins"/>
    <property type="match status" value="2"/>
</dbReference>
<sequence>LIKFYGIFTTTSFQFVSGAIGVKIHDVKVPQTYIFDEENPEELTLDCIYEVDPEETGFVLKWYLNDQSVYQWIPSVGSFAFPILKNRIDATHVASEDYLQKHRALAIVNPSWNVTGNYTCSVQTFQSSDRKSSHLQVIVPEKIFHLKHSCCDEDDTVNIICTTSGIYPEPTLIVLLNDVAVGNQVANRSRADEDGHFEVIVNARVPRQKMESPTTIKCILTIPDTNYSKKKESIFY</sequence>
<dbReference type="VEuPathDB" id="VectorBase:PPAPM1_009258"/>
<dbReference type="PROSITE" id="PS50835">
    <property type="entry name" value="IG_LIKE"/>
    <property type="match status" value="1"/>
</dbReference>